<comment type="similarity">
    <text evidence="1 3">Belongs to the UDP-glycosyltransferase family.</text>
</comment>
<dbReference type="InterPro" id="IPR002213">
    <property type="entry name" value="UDP_glucos_trans"/>
</dbReference>
<evidence type="ECO:0000313" key="6">
    <source>
        <dbReference type="Proteomes" id="UP000000763"/>
    </source>
</evidence>
<dbReference type="SUPFAM" id="SSF53756">
    <property type="entry name" value="UDP-Glycosyltransferase/glycogen phosphorylase"/>
    <property type="match status" value="1"/>
</dbReference>
<dbReference type="FunFam" id="3.40.50.2000:FF:000107">
    <property type="entry name" value="Glycosyltransferase"/>
    <property type="match status" value="1"/>
</dbReference>
<evidence type="ECO:0000256" key="1">
    <source>
        <dbReference type="ARBA" id="ARBA00009995"/>
    </source>
</evidence>
<dbReference type="InterPro" id="IPR035595">
    <property type="entry name" value="UDP_glycos_trans_CS"/>
</dbReference>
<feature type="non-terminal residue" evidence="5">
    <location>
        <position position="1"/>
    </location>
</feature>
<accession>Q0JEA6</accession>
<dbReference type="FunFam" id="3.40.50.2000:FF:000185">
    <property type="entry name" value="Glycosyltransferase"/>
    <property type="match status" value="1"/>
</dbReference>
<dbReference type="PANTHER" id="PTHR48047:SF43">
    <property type="entry name" value="OS09G0379400 PROTEIN"/>
    <property type="match status" value="1"/>
</dbReference>
<organism evidence="5 6">
    <name type="scientific">Oryza sativa subsp. japonica</name>
    <name type="common">Rice</name>
    <dbReference type="NCBI Taxonomy" id="39947"/>
    <lineage>
        <taxon>Eukaryota</taxon>
        <taxon>Viridiplantae</taxon>
        <taxon>Streptophyta</taxon>
        <taxon>Embryophyta</taxon>
        <taxon>Tracheophyta</taxon>
        <taxon>Spermatophyta</taxon>
        <taxon>Magnoliopsida</taxon>
        <taxon>Liliopsida</taxon>
        <taxon>Poales</taxon>
        <taxon>Poaceae</taxon>
        <taxon>BOP clade</taxon>
        <taxon>Oryzoideae</taxon>
        <taxon>Oryzeae</taxon>
        <taxon>Oryzinae</taxon>
        <taxon>Oryza</taxon>
        <taxon>Oryza sativa</taxon>
    </lineage>
</organism>
<dbReference type="EC" id="2.4.1.-" evidence="4"/>
<dbReference type="GO" id="GO:0008194">
    <property type="term" value="F:UDP-glycosyltransferase activity"/>
    <property type="evidence" value="ECO:0007669"/>
    <property type="project" value="InterPro"/>
</dbReference>
<proteinExistence type="inferred from homology"/>
<keyword evidence="3" id="KW-0328">Glycosyltransferase</keyword>
<dbReference type="EMBL" id="AP008210">
    <property type="protein sequence ID" value="BAF14331.2"/>
    <property type="molecule type" value="Genomic_DNA"/>
</dbReference>
<dbReference type="KEGG" id="dosa:Os04g0305700"/>
<dbReference type="AlphaFoldDB" id="Q0JEA6"/>
<sequence length="513" mass="53738">KNTLLRLSATSSTASSRPVMAAAGHDVQLPHVAIFPFMARGHTVPMTHLACLLRRRGLATVTFFSTPGNAPFVRGQLDDDVAVVELPFPDHVVARGAAECVEALDSLFPLPAFVEAVSALRPGLEVSLAAARPRVGLLVADAFLHWAHASAAALGVPTVAFLGGNMFATIMRDVILRDNPAAALLSGGGGAEAATFAVPEFPHVHLTLADIPVPFNRPSPEGPIMELNAKLWKAIAGSNGLIVNTFDAMEGRYVEHWNRDHRAGPRAWPIGPLCLAHGGTGTGTGAVEPSWMKWLDEKAAAGRAVLYVALGTAMAIPDAQLREVAGGLEAAAAAGVYFLWAVRPSDADLGAGFEERVEGRGMVVREWVDQWRILQHGCVRGFLSHCGWNSAVEGVAAGVPLAAWPMGAEQPLNAMLVVDELRVGVRVPVPTAMATGGHGVVGSEVIARVARELMMMAGEGKGGGGGEEARNVAALASKAREAVAEGGSSWKALEEMVATLCRPVEGDTPKPTK</sequence>
<dbReference type="Gene3D" id="3.40.50.2000">
    <property type="entry name" value="Glycogen Phosphorylase B"/>
    <property type="match status" value="2"/>
</dbReference>
<name>Q0JEA6_ORYSJ</name>
<reference evidence="6" key="2">
    <citation type="journal article" date="2008" name="Nucleic Acids Res.">
        <title>The rice annotation project database (RAP-DB): 2008 update.</title>
        <authorList>
            <consortium name="The rice annotation project (RAP)"/>
        </authorList>
    </citation>
    <scope>GENOME REANNOTATION</scope>
    <source>
        <strain evidence="6">cv. Nipponbare</strain>
    </source>
</reference>
<evidence type="ECO:0000256" key="4">
    <source>
        <dbReference type="RuleBase" id="RU362057"/>
    </source>
</evidence>
<evidence type="ECO:0000256" key="3">
    <source>
        <dbReference type="RuleBase" id="RU003718"/>
    </source>
</evidence>
<evidence type="ECO:0000313" key="5">
    <source>
        <dbReference type="EMBL" id="BAF14331.2"/>
    </source>
</evidence>
<protein>
    <recommendedName>
        <fullName evidence="4">Glycosyltransferase</fullName>
        <ecNumber evidence="4">2.4.1.-</ecNumber>
    </recommendedName>
</protein>
<reference evidence="5 6" key="1">
    <citation type="journal article" date="2005" name="Nature">
        <title>The map-based sequence of the rice genome.</title>
        <authorList>
            <consortium name="International rice genome sequencing project (IRGSP)"/>
            <person name="Matsumoto T."/>
            <person name="Wu J."/>
            <person name="Kanamori H."/>
            <person name="Katayose Y."/>
            <person name="Fujisawa M."/>
            <person name="Namiki N."/>
            <person name="Mizuno H."/>
            <person name="Yamamoto K."/>
            <person name="Antonio B.A."/>
            <person name="Baba T."/>
            <person name="Sakata K."/>
            <person name="Nagamura Y."/>
            <person name="Aoki H."/>
            <person name="Arikawa K."/>
            <person name="Arita K."/>
            <person name="Bito T."/>
            <person name="Chiden Y."/>
            <person name="Fujitsuka N."/>
            <person name="Fukunaka R."/>
            <person name="Hamada M."/>
            <person name="Harada C."/>
            <person name="Hayashi A."/>
            <person name="Hijishita S."/>
            <person name="Honda M."/>
            <person name="Hosokawa S."/>
            <person name="Ichikawa Y."/>
            <person name="Idonuma A."/>
            <person name="Iijima M."/>
            <person name="Ikeda M."/>
            <person name="Ikeno M."/>
            <person name="Ito K."/>
            <person name="Ito S."/>
            <person name="Ito T."/>
            <person name="Ito Y."/>
            <person name="Ito Y."/>
            <person name="Iwabuchi A."/>
            <person name="Kamiya K."/>
            <person name="Karasawa W."/>
            <person name="Kurita K."/>
            <person name="Katagiri S."/>
            <person name="Kikuta A."/>
            <person name="Kobayashi H."/>
            <person name="Kobayashi N."/>
            <person name="Machita K."/>
            <person name="Maehara T."/>
            <person name="Masukawa M."/>
            <person name="Mizubayashi T."/>
            <person name="Mukai Y."/>
            <person name="Nagasaki H."/>
            <person name="Nagata Y."/>
            <person name="Naito S."/>
            <person name="Nakashima M."/>
            <person name="Nakama Y."/>
            <person name="Nakamichi Y."/>
            <person name="Nakamura M."/>
            <person name="Meguro A."/>
            <person name="Negishi M."/>
            <person name="Ohta I."/>
            <person name="Ohta T."/>
            <person name="Okamoto M."/>
            <person name="Ono N."/>
            <person name="Saji S."/>
            <person name="Sakaguchi M."/>
            <person name="Sakai K."/>
            <person name="Shibata M."/>
            <person name="Shimokawa T."/>
            <person name="Song J."/>
            <person name="Takazaki Y."/>
            <person name="Terasawa K."/>
            <person name="Tsugane M."/>
            <person name="Tsuji K."/>
            <person name="Ueda S."/>
            <person name="Waki K."/>
            <person name="Yamagata H."/>
            <person name="Yamamoto M."/>
            <person name="Yamamoto S."/>
            <person name="Yamane H."/>
            <person name="Yoshiki S."/>
            <person name="Yoshihara R."/>
            <person name="Yukawa K."/>
            <person name="Zhong H."/>
            <person name="Yano M."/>
            <person name="Yuan Q."/>
            <person name="Ouyang S."/>
            <person name="Liu J."/>
            <person name="Jones K.M."/>
            <person name="Gansberger K."/>
            <person name="Moffat K."/>
            <person name="Hill J."/>
            <person name="Bera J."/>
            <person name="Fadrosh D."/>
            <person name="Jin S."/>
            <person name="Johri S."/>
            <person name="Kim M."/>
            <person name="Overton L."/>
            <person name="Reardon M."/>
            <person name="Tsitrin T."/>
            <person name="Vuong H."/>
            <person name="Weaver B."/>
            <person name="Ciecko A."/>
            <person name="Tallon L."/>
            <person name="Jackson J."/>
            <person name="Pai G."/>
            <person name="Aken S.V."/>
            <person name="Utterback T."/>
            <person name="Reidmuller S."/>
            <person name="Feldblyum T."/>
            <person name="Hsiao J."/>
            <person name="Zismann V."/>
            <person name="Iobst S."/>
            <person name="de Vazeille A.R."/>
            <person name="Buell C.R."/>
            <person name="Ying K."/>
            <person name="Li Y."/>
            <person name="Lu T."/>
            <person name="Huang Y."/>
            <person name="Zhao Q."/>
            <person name="Feng Q."/>
            <person name="Zhang L."/>
            <person name="Zhu J."/>
            <person name="Weng Q."/>
            <person name="Mu J."/>
            <person name="Lu Y."/>
            <person name="Fan D."/>
            <person name="Liu Y."/>
            <person name="Guan J."/>
            <person name="Zhang Y."/>
            <person name="Yu S."/>
            <person name="Liu X."/>
            <person name="Zhang Y."/>
            <person name="Hong G."/>
            <person name="Han B."/>
            <person name="Choisne N."/>
            <person name="Demange N."/>
            <person name="Orjeda G."/>
            <person name="Samain S."/>
            <person name="Cattolico L."/>
            <person name="Pelletier E."/>
            <person name="Couloux A."/>
            <person name="Segurens B."/>
            <person name="Wincker P."/>
            <person name="D'Hont A."/>
            <person name="Scarpelli C."/>
            <person name="Weissenbach J."/>
            <person name="Salanoubat M."/>
            <person name="Quetier F."/>
            <person name="Yu Y."/>
            <person name="Kim H.R."/>
            <person name="Rambo T."/>
            <person name="Currie J."/>
            <person name="Collura K."/>
            <person name="Luo M."/>
            <person name="Yang T."/>
            <person name="Ammiraju J.S.S."/>
            <person name="Engler F."/>
            <person name="Soderlund C."/>
            <person name="Wing R.A."/>
            <person name="Palmer L.E."/>
            <person name="de la Bastide M."/>
            <person name="Spiegel L."/>
            <person name="Nascimento L."/>
            <person name="Zutavern T."/>
            <person name="O'Shaughnessy A."/>
            <person name="Dike S."/>
            <person name="Dedhia N."/>
            <person name="Preston R."/>
            <person name="Balija V."/>
            <person name="McCombie W.R."/>
            <person name="Chow T."/>
            <person name="Chen H."/>
            <person name="Chung M."/>
            <person name="Chen C."/>
            <person name="Shaw J."/>
            <person name="Wu H."/>
            <person name="Hsiao K."/>
            <person name="Chao Y."/>
            <person name="Chu M."/>
            <person name="Cheng C."/>
            <person name="Hour A."/>
            <person name="Lee P."/>
            <person name="Lin S."/>
            <person name="Lin Y."/>
            <person name="Liou J."/>
            <person name="Liu S."/>
            <person name="Hsing Y."/>
            <person name="Raghuvanshi S."/>
            <person name="Mohanty A."/>
            <person name="Bharti A.K."/>
            <person name="Gaur A."/>
            <person name="Gupta V."/>
            <person name="Kumar D."/>
            <person name="Ravi V."/>
            <person name="Vij S."/>
            <person name="Kapur A."/>
            <person name="Khurana P."/>
            <person name="Khurana P."/>
            <person name="Khurana J.P."/>
            <person name="Tyagi A.K."/>
            <person name="Gaikwad K."/>
            <person name="Singh A."/>
            <person name="Dalal V."/>
            <person name="Srivastava S."/>
            <person name="Dixit A."/>
            <person name="Pal A.K."/>
            <person name="Ghazi I.A."/>
            <person name="Yadav M."/>
            <person name="Pandit A."/>
            <person name="Bhargava A."/>
            <person name="Sureshbabu K."/>
            <person name="Batra K."/>
            <person name="Sharma T.R."/>
            <person name="Mohapatra T."/>
            <person name="Singh N.K."/>
            <person name="Messing J."/>
            <person name="Nelson A.B."/>
            <person name="Fuks G."/>
            <person name="Kavchok S."/>
            <person name="Keizer G."/>
            <person name="Linton E."/>
            <person name="Llaca V."/>
            <person name="Song R."/>
            <person name="Tanyolac B."/>
            <person name="Young S."/>
            <person name="Ho-Il K."/>
            <person name="Hahn J.H."/>
            <person name="Sangsakoo G."/>
            <person name="Vanavichit A."/>
            <person name="de Mattos Luiz.A.T."/>
            <person name="Zimmer P.D."/>
            <person name="Malone G."/>
            <person name="Dellagostin O."/>
            <person name="de Oliveira A.C."/>
            <person name="Bevan M."/>
            <person name="Bancroft I."/>
            <person name="Minx P."/>
            <person name="Cordum H."/>
            <person name="Wilson R."/>
            <person name="Cheng Z."/>
            <person name="Jin W."/>
            <person name="Jiang J."/>
            <person name="Leong S.A."/>
            <person name="Iwama H."/>
            <person name="Gojobori T."/>
            <person name="Itoh T."/>
            <person name="Niimura Y."/>
            <person name="Fujii Y."/>
            <person name="Habara T."/>
            <person name="Sakai H."/>
            <person name="Sato Y."/>
            <person name="Wilson G."/>
            <person name="Kumar K."/>
            <person name="McCouch S."/>
            <person name="Juretic N."/>
            <person name="Hoen D."/>
            <person name="Wright S."/>
            <person name="Bruskiewich R."/>
            <person name="Bureau T."/>
            <person name="Miyao A."/>
            <person name="Hirochika H."/>
            <person name="Nishikawa T."/>
            <person name="Kadowaki K."/>
            <person name="Sugiura M."/>
            <person name="Burr B."/>
            <person name="Sasaki T."/>
        </authorList>
    </citation>
    <scope>NUCLEOTIDE SEQUENCE [LARGE SCALE GENOMIC DNA]</scope>
    <source>
        <strain evidence="6">cv. Nipponbare</strain>
    </source>
</reference>
<keyword evidence="2 3" id="KW-0808">Transferase</keyword>
<dbReference type="Proteomes" id="UP000000763">
    <property type="component" value="Chromosome 4"/>
</dbReference>
<dbReference type="PROSITE" id="PS00375">
    <property type="entry name" value="UDPGT"/>
    <property type="match status" value="1"/>
</dbReference>
<dbReference type="Pfam" id="PF00201">
    <property type="entry name" value="UDPGT"/>
    <property type="match status" value="1"/>
</dbReference>
<dbReference type="CDD" id="cd03784">
    <property type="entry name" value="GT1_Gtf-like"/>
    <property type="match status" value="1"/>
</dbReference>
<dbReference type="PANTHER" id="PTHR48047">
    <property type="entry name" value="GLYCOSYLTRANSFERASE"/>
    <property type="match status" value="1"/>
</dbReference>
<evidence type="ECO:0000256" key="2">
    <source>
        <dbReference type="ARBA" id="ARBA00022679"/>
    </source>
</evidence>
<gene>
    <name evidence="5" type="ordered locus">Os04g0305700</name>
</gene>